<evidence type="ECO:0000313" key="2">
    <source>
        <dbReference type="Proteomes" id="UP000241769"/>
    </source>
</evidence>
<keyword evidence="2" id="KW-1185">Reference proteome</keyword>
<dbReference type="InParanoid" id="A0A2P6MXW7"/>
<evidence type="ECO:0000313" key="1">
    <source>
        <dbReference type="EMBL" id="PRP76549.1"/>
    </source>
</evidence>
<dbReference type="EMBL" id="MDYQ01000316">
    <property type="protein sequence ID" value="PRP76549.1"/>
    <property type="molecule type" value="Genomic_DNA"/>
</dbReference>
<comment type="caution">
    <text evidence="1">The sequence shown here is derived from an EMBL/GenBank/DDBJ whole genome shotgun (WGS) entry which is preliminary data.</text>
</comment>
<reference evidence="1 2" key="1">
    <citation type="journal article" date="2018" name="Genome Biol. Evol.">
        <title>Multiple Roots of Fruiting Body Formation in Amoebozoa.</title>
        <authorList>
            <person name="Hillmann F."/>
            <person name="Forbes G."/>
            <person name="Novohradska S."/>
            <person name="Ferling I."/>
            <person name="Riege K."/>
            <person name="Groth M."/>
            <person name="Westermann M."/>
            <person name="Marz M."/>
            <person name="Spaller T."/>
            <person name="Winckler T."/>
            <person name="Schaap P."/>
            <person name="Glockner G."/>
        </authorList>
    </citation>
    <scope>NUCLEOTIDE SEQUENCE [LARGE SCALE GENOMIC DNA]</scope>
    <source>
        <strain evidence="1 2">Jena</strain>
    </source>
</reference>
<name>A0A2P6MXW7_9EUKA</name>
<dbReference type="AlphaFoldDB" id="A0A2P6MXW7"/>
<gene>
    <name evidence="1" type="ORF">PROFUN_15026</name>
</gene>
<sequence>MSCHQLKSGSHIPYCYKPEPSLMQGSQDHLQRMWNDLHSRERFRGGDMVSSQRCANIACPVTVTQDNCNQDYYYLGV</sequence>
<protein>
    <submittedName>
        <fullName evidence="1">Uncharacterized protein</fullName>
    </submittedName>
</protein>
<accession>A0A2P6MXW7</accession>
<dbReference type="Proteomes" id="UP000241769">
    <property type="component" value="Unassembled WGS sequence"/>
</dbReference>
<organism evidence="1 2">
    <name type="scientific">Planoprotostelium fungivorum</name>
    <dbReference type="NCBI Taxonomy" id="1890364"/>
    <lineage>
        <taxon>Eukaryota</taxon>
        <taxon>Amoebozoa</taxon>
        <taxon>Evosea</taxon>
        <taxon>Variosea</taxon>
        <taxon>Cavosteliida</taxon>
        <taxon>Cavosteliaceae</taxon>
        <taxon>Planoprotostelium</taxon>
    </lineage>
</organism>
<proteinExistence type="predicted"/>